<protein>
    <submittedName>
        <fullName evidence="4">Type IV prepilin peptidase TadV/CpaA</fullName>
    </submittedName>
</protein>
<feature type="transmembrane region" description="Helical" evidence="2">
    <location>
        <begin position="44"/>
        <end position="66"/>
    </location>
</feature>
<dbReference type="GO" id="GO:0005886">
    <property type="term" value="C:plasma membrane"/>
    <property type="evidence" value="ECO:0007669"/>
    <property type="project" value="TreeGrafter"/>
</dbReference>
<dbReference type="RefSeq" id="WP_039238426.1">
    <property type="nucleotide sequence ID" value="NZ_JWIR02000029.1"/>
</dbReference>
<keyword evidence="5" id="KW-1185">Reference proteome</keyword>
<feature type="transmembrane region" description="Helical" evidence="2">
    <location>
        <begin position="106"/>
        <end position="125"/>
    </location>
</feature>
<sequence length="169" mass="18540">MIDLFLLVILLICVITDVRSRKIYNKVIYPALLIGFLFHFAVSGWEGISHSFIGFLIGFALLLIPYMMRGMGAGDVKLLALVGALKGGAFVFDSFIYMALVGGVMSVFILLVRSGALQWAVYSLPGFRNRKAYNFLSLGHALKVKFPYGVAIAAGTVFALLAERVPTIW</sequence>
<dbReference type="Pfam" id="PF01478">
    <property type="entry name" value="Peptidase_A24"/>
    <property type="match status" value="1"/>
</dbReference>
<dbReference type="EMBL" id="JWIR02000029">
    <property type="protein sequence ID" value="KKB40445.1"/>
    <property type="molecule type" value="Genomic_DNA"/>
</dbReference>
<dbReference type="InterPro" id="IPR050882">
    <property type="entry name" value="Prepilin_peptidase/N-MTase"/>
</dbReference>
<dbReference type="PANTHER" id="PTHR30487:SF0">
    <property type="entry name" value="PREPILIN LEADER PEPTIDASE_N-METHYLTRANSFERASE-RELATED"/>
    <property type="match status" value="1"/>
</dbReference>
<name>A0A0F5HIP6_BACTR</name>
<gene>
    <name evidence="4" type="ORF">QY95_01440</name>
</gene>
<dbReference type="Gene3D" id="1.20.120.1220">
    <property type="match status" value="1"/>
</dbReference>
<proteinExistence type="inferred from homology"/>
<evidence type="ECO:0000256" key="2">
    <source>
        <dbReference type="SAM" id="Phobius"/>
    </source>
</evidence>
<comment type="similarity">
    <text evidence="1">Belongs to the peptidase A24 family.</text>
</comment>
<keyword evidence="2" id="KW-0472">Membrane</keyword>
<evidence type="ECO:0000313" key="5">
    <source>
        <dbReference type="Proteomes" id="UP000031563"/>
    </source>
</evidence>
<evidence type="ECO:0000256" key="1">
    <source>
        <dbReference type="ARBA" id="ARBA00005801"/>
    </source>
</evidence>
<feature type="domain" description="Prepilin type IV endopeptidase peptidase" evidence="3">
    <location>
        <begin position="4"/>
        <end position="106"/>
    </location>
</feature>
<reference evidence="4" key="1">
    <citation type="submission" date="2015-02" db="EMBL/GenBank/DDBJ databases">
        <title>Genome Assembly of Bacillaceae bacterium MTCC 8252.</title>
        <authorList>
            <person name="Verma A."/>
            <person name="Khatri I."/>
            <person name="Mual P."/>
            <person name="Subramanian S."/>
            <person name="Krishnamurthi S."/>
        </authorList>
    </citation>
    <scope>NUCLEOTIDE SEQUENCE [LARGE SCALE GENOMIC DNA]</scope>
    <source>
        <strain evidence="4">MTCC 8252</strain>
    </source>
</reference>
<evidence type="ECO:0000259" key="3">
    <source>
        <dbReference type="Pfam" id="PF01478"/>
    </source>
</evidence>
<comment type="caution">
    <text evidence="4">The sequence shown here is derived from an EMBL/GenBank/DDBJ whole genome shotgun (WGS) entry which is preliminary data.</text>
</comment>
<keyword evidence="2" id="KW-0812">Transmembrane</keyword>
<dbReference type="Proteomes" id="UP000031563">
    <property type="component" value="Unassembled WGS sequence"/>
</dbReference>
<organism evidence="4 5">
    <name type="scientific">Bacillus thermotolerans</name>
    <name type="common">Quasibacillus thermotolerans</name>
    <dbReference type="NCBI Taxonomy" id="1221996"/>
    <lineage>
        <taxon>Bacteria</taxon>
        <taxon>Bacillati</taxon>
        <taxon>Bacillota</taxon>
        <taxon>Bacilli</taxon>
        <taxon>Bacillales</taxon>
        <taxon>Bacillaceae</taxon>
        <taxon>Bacillus</taxon>
    </lineage>
</organism>
<feature type="transmembrane region" description="Helical" evidence="2">
    <location>
        <begin position="146"/>
        <end position="162"/>
    </location>
</feature>
<dbReference type="STRING" id="1221996.QY95_01440"/>
<dbReference type="GO" id="GO:0006465">
    <property type="term" value="P:signal peptide processing"/>
    <property type="evidence" value="ECO:0007669"/>
    <property type="project" value="TreeGrafter"/>
</dbReference>
<accession>A0A0F5HIP6</accession>
<dbReference type="OrthoDB" id="5508079at2"/>
<dbReference type="AlphaFoldDB" id="A0A0F5HIP6"/>
<accession>A0A0F5I596</accession>
<evidence type="ECO:0000313" key="4">
    <source>
        <dbReference type="EMBL" id="KKB40445.1"/>
    </source>
</evidence>
<dbReference type="InterPro" id="IPR000045">
    <property type="entry name" value="Prepilin_IV_endopep_pep"/>
</dbReference>
<keyword evidence="2" id="KW-1133">Transmembrane helix</keyword>
<dbReference type="GO" id="GO:0004190">
    <property type="term" value="F:aspartic-type endopeptidase activity"/>
    <property type="evidence" value="ECO:0007669"/>
    <property type="project" value="InterPro"/>
</dbReference>
<dbReference type="PANTHER" id="PTHR30487">
    <property type="entry name" value="TYPE 4 PREPILIN-LIKE PROTEINS LEADER PEPTIDE-PROCESSING ENZYME"/>
    <property type="match status" value="1"/>
</dbReference>